<evidence type="ECO:0000313" key="2">
    <source>
        <dbReference type="EMBL" id="PGH26781.1"/>
    </source>
</evidence>
<dbReference type="Proteomes" id="UP000224634">
    <property type="component" value="Unassembled WGS sequence"/>
</dbReference>
<proteinExistence type="predicted"/>
<reference evidence="2 3" key="1">
    <citation type="submission" date="2017-10" db="EMBL/GenBank/DDBJ databases">
        <title>Comparative genomics in systemic dimorphic fungi from Ajellomycetaceae.</title>
        <authorList>
            <person name="Munoz J.F."/>
            <person name="Mcewen J.G."/>
            <person name="Clay O.K."/>
            <person name="Cuomo C.A."/>
        </authorList>
    </citation>
    <scope>NUCLEOTIDE SEQUENCE [LARGE SCALE GENOMIC DNA]</scope>
    <source>
        <strain evidence="2 3">UAMH7299</strain>
    </source>
</reference>
<dbReference type="AlphaFoldDB" id="A0A2B7Z0D5"/>
<dbReference type="OrthoDB" id="4525861at2759"/>
<evidence type="ECO:0000256" key="1">
    <source>
        <dbReference type="SAM" id="MobiDB-lite"/>
    </source>
</evidence>
<feature type="region of interest" description="Disordered" evidence="1">
    <location>
        <begin position="1"/>
        <end position="48"/>
    </location>
</feature>
<sequence>MSSQEKSKAAPTSGAETVNRFGSDHWIDDPTKRRPIAQGRGLFSGLQSQKRYTVEHGWAKRTNEPDGKQATMLASLWQTFWGSSSK</sequence>
<organism evidence="2 3">
    <name type="scientific">Polytolypa hystricis (strain UAMH7299)</name>
    <dbReference type="NCBI Taxonomy" id="1447883"/>
    <lineage>
        <taxon>Eukaryota</taxon>
        <taxon>Fungi</taxon>
        <taxon>Dikarya</taxon>
        <taxon>Ascomycota</taxon>
        <taxon>Pezizomycotina</taxon>
        <taxon>Eurotiomycetes</taxon>
        <taxon>Eurotiomycetidae</taxon>
        <taxon>Onygenales</taxon>
        <taxon>Onygenales incertae sedis</taxon>
        <taxon>Polytolypa</taxon>
    </lineage>
</organism>
<name>A0A2B7Z0D5_POLH7</name>
<protein>
    <submittedName>
        <fullName evidence="2">Uncharacterized protein</fullName>
    </submittedName>
</protein>
<feature type="compositionally biased region" description="Basic and acidic residues" evidence="1">
    <location>
        <begin position="22"/>
        <end position="32"/>
    </location>
</feature>
<comment type="caution">
    <text evidence="2">The sequence shown here is derived from an EMBL/GenBank/DDBJ whole genome shotgun (WGS) entry which is preliminary data.</text>
</comment>
<accession>A0A2B7Z0D5</accession>
<gene>
    <name evidence="2" type="ORF">AJ80_01546</name>
</gene>
<evidence type="ECO:0000313" key="3">
    <source>
        <dbReference type="Proteomes" id="UP000224634"/>
    </source>
</evidence>
<dbReference type="EMBL" id="PDNA01000013">
    <property type="protein sequence ID" value="PGH26781.1"/>
    <property type="molecule type" value="Genomic_DNA"/>
</dbReference>
<keyword evidence="3" id="KW-1185">Reference proteome</keyword>